<keyword evidence="9" id="KW-1185">Reference proteome</keyword>
<evidence type="ECO:0000256" key="1">
    <source>
        <dbReference type="ARBA" id="ARBA00004651"/>
    </source>
</evidence>
<feature type="transmembrane region" description="Helical" evidence="7">
    <location>
        <begin position="233"/>
        <end position="251"/>
    </location>
</feature>
<evidence type="ECO:0000256" key="6">
    <source>
        <dbReference type="SAM" id="MobiDB-lite"/>
    </source>
</evidence>
<comment type="caution">
    <text evidence="8">The sequence shown here is derived from an EMBL/GenBank/DDBJ whole genome shotgun (WGS) entry which is preliminary data.</text>
</comment>
<proteinExistence type="predicted"/>
<evidence type="ECO:0000313" key="9">
    <source>
        <dbReference type="Proteomes" id="UP000722989"/>
    </source>
</evidence>
<feature type="region of interest" description="Disordered" evidence="6">
    <location>
        <begin position="294"/>
        <end position="318"/>
    </location>
</feature>
<reference evidence="8 9" key="1">
    <citation type="submission" date="2020-03" db="EMBL/GenBank/DDBJ databases">
        <title>WGS of the type strain of Planosporangium spp.</title>
        <authorList>
            <person name="Thawai C."/>
        </authorList>
    </citation>
    <scope>NUCLEOTIDE SEQUENCE [LARGE SCALE GENOMIC DNA]</scope>
    <source>
        <strain evidence="8 9">TBRC 5610</strain>
    </source>
</reference>
<keyword evidence="5 7" id="KW-0472">Membrane</keyword>
<evidence type="ECO:0000256" key="3">
    <source>
        <dbReference type="ARBA" id="ARBA00022692"/>
    </source>
</evidence>
<accession>A0ABX0Y765</accession>
<comment type="subcellular location">
    <subcellularLocation>
        <location evidence="1">Cell membrane</location>
        <topology evidence="1">Multi-pass membrane protein</topology>
    </subcellularLocation>
</comment>
<protein>
    <submittedName>
        <fullName evidence="8">YihY/virulence factor BrkB family protein</fullName>
    </submittedName>
</protein>
<feature type="transmembrane region" description="Helical" evidence="7">
    <location>
        <begin position="203"/>
        <end position="226"/>
    </location>
</feature>
<evidence type="ECO:0000256" key="7">
    <source>
        <dbReference type="SAM" id="Phobius"/>
    </source>
</evidence>
<gene>
    <name evidence="8" type="ORF">HC031_25920</name>
</gene>
<feature type="transmembrane region" description="Helical" evidence="7">
    <location>
        <begin position="93"/>
        <end position="115"/>
    </location>
</feature>
<dbReference type="EMBL" id="JAATVY010000026">
    <property type="protein sequence ID" value="NJC73129.1"/>
    <property type="molecule type" value="Genomic_DNA"/>
</dbReference>
<feature type="compositionally biased region" description="Basic and acidic residues" evidence="6">
    <location>
        <begin position="294"/>
        <end position="309"/>
    </location>
</feature>
<keyword evidence="4 7" id="KW-1133">Transmembrane helix</keyword>
<evidence type="ECO:0000256" key="4">
    <source>
        <dbReference type="ARBA" id="ARBA00022989"/>
    </source>
</evidence>
<dbReference type="PANTHER" id="PTHR30213:SF1">
    <property type="entry name" value="INNER MEMBRANE PROTEIN YHJD"/>
    <property type="match status" value="1"/>
</dbReference>
<feature type="transmembrane region" description="Helical" evidence="7">
    <location>
        <begin position="135"/>
        <end position="156"/>
    </location>
</feature>
<evidence type="ECO:0000313" key="8">
    <source>
        <dbReference type="EMBL" id="NJC73129.1"/>
    </source>
</evidence>
<evidence type="ECO:0000256" key="2">
    <source>
        <dbReference type="ARBA" id="ARBA00022475"/>
    </source>
</evidence>
<dbReference type="PANTHER" id="PTHR30213">
    <property type="entry name" value="INNER MEMBRANE PROTEIN YHJD"/>
    <property type="match status" value="1"/>
</dbReference>
<dbReference type="Proteomes" id="UP000722989">
    <property type="component" value="Unassembled WGS sequence"/>
</dbReference>
<feature type="transmembrane region" description="Helical" evidence="7">
    <location>
        <begin position="35"/>
        <end position="59"/>
    </location>
</feature>
<evidence type="ECO:0000256" key="5">
    <source>
        <dbReference type="ARBA" id="ARBA00023136"/>
    </source>
</evidence>
<feature type="transmembrane region" description="Helical" evidence="7">
    <location>
        <begin position="168"/>
        <end position="191"/>
    </location>
</feature>
<dbReference type="Pfam" id="PF03631">
    <property type="entry name" value="Virul_fac_BrkB"/>
    <property type="match status" value="1"/>
</dbReference>
<organism evidence="8 9">
    <name type="scientific">Planosporangium thailandense</name>
    <dbReference type="NCBI Taxonomy" id="765197"/>
    <lineage>
        <taxon>Bacteria</taxon>
        <taxon>Bacillati</taxon>
        <taxon>Actinomycetota</taxon>
        <taxon>Actinomycetes</taxon>
        <taxon>Micromonosporales</taxon>
        <taxon>Micromonosporaceae</taxon>
        <taxon>Planosporangium</taxon>
    </lineage>
</organism>
<sequence length="318" mass="34316">MRRIDSAQRRSGLVAFAYAVFKKFGDDQAGNLAALLAYYAFVSIFPLLLAFTTVLGYLLRDNPYLQQRLVHSALVEFPVIGDQIRTAGLRGHWYVLVTSVLVSVWGAQGVATAAQNAFNGLWSVPYARRPGFPASLARSFGLLGVMGLAVLVTGLLSGVGGGTGSIGVLLRIAAFAVSAVFNIGIFLLGFRLATAPEVRFRDLAAGAVFSAVVWQALLAIGTVLVAHQIRHQQALYGTFGVVLGLLAWLHLQARLMLYAVEVDVVRARHLWPRSVVAPPLTRADRAAYRAYAESTRRRPADEQDVEVHFAGDAPTDVG</sequence>
<keyword evidence="2" id="KW-1003">Cell membrane</keyword>
<name>A0ABX0Y765_9ACTN</name>
<dbReference type="PIRSF" id="PIRSF035875">
    <property type="entry name" value="RNase_BN"/>
    <property type="match status" value="1"/>
</dbReference>
<dbReference type="InterPro" id="IPR017039">
    <property type="entry name" value="Virul_fac_BrkB"/>
</dbReference>
<keyword evidence="3 7" id="KW-0812">Transmembrane</keyword>